<comment type="caution">
    <text evidence="10">The sequence shown here is derived from an EMBL/GenBank/DDBJ whole genome shotgun (WGS) entry which is preliminary data.</text>
</comment>
<feature type="transmembrane region" description="Helical" evidence="8">
    <location>
        <begin position="216"/>
        <end position="233"/>
    </location>
</feature>
<organism evidence="10 11">
    <name type="scientific">Abeliophyllum distichum</name>
    <dbReference type="NCBI Taxonomy" id="126358"/>
    <lineage>
        <taxon>Eukaryota</taxon>
        <taxon>Viridiplantae</taxon>
        <taxon>Streptophyta</taxon>
        <taxon>Embryophyta</taxon>
        <taxon>Tracheophyta</taxon>
        <taxon>Spermatophyta</taxon>
        <taxon>Magnoliopsida</taxon>
        <taxon>eudicotyledons</taxon>
        <taxon>Gunneridae</taxon>
        <taxon>Pentapetalae</taxon>
        <taxon>asterids</taxon>
        <taxon>lamiids</taxon>
        <taxon>Lamiales</taxon>
        <taxon>Oleaceae</taxon>
        <taxon>Forsythieae</taxon>
        <taxon>Abeliophyllum</taxon>
    </lineage>
</organism>
<protein>
    <recommendedName>
        <fullName evidence="8">Ammonium transporter</fullName>
    </recommendedName>
</protein>
<evidence type="ECO:0000256" key="1">
    <source>
        <dbReference type="ARBA" id="ARBA00004651"/>
    </source>
</evidence>
<keyword evidence="3 8" id="KW-0813">Transport</keyword>
<feature type="transmembrane region" description="Helical" evidence="8">
    <location>
        <begin position="338"/>
        <end position="358"/>
    </location>
</feature>
<dbReference type="PANTHER" id="PTHR43029:SF11">
    <property type="entry name" value="AMMONIUM TRANSPORTER"/>
    <property type="match status" value="1"/>
</dbReference>
<dbReference type="GO" id="GO:0072488">
    <property type="term" value="P:ammonium transmembrane transport"/>
    <property type="evidence" value="ECO:0007669"/>
    <property type="project" value="UniProtKB-KW"/>
</dbReference>
<evidence type="ECO:0000256" key="4">
    <source>
        <dbReference type="ARBA" id="ARBA00022692"/>
    </source>
</evidence>
<dbReference type="GO" id="GO:0005886">
    <property type="term" value="C:plasma membrane"/>
    <property type="evidence" value="ECO:0007669"/>
    <property type="project" value="UniProtKB-SubCell"/>
</dbReference>
<evidence type="ECO:0000259" key="9">
    <source>
        <dbReference type="Pfam" id="PF00909"/>
    </source>
</evidence>
<dbReference type="PANTHER" id="PTHR43029">
    <property type="entry name" value="AMMONIUM TRANSPORTER MEP2"/>
    <property type="match status" value="1"/>
</dbReference>
<dbReference type="PRINTS" id="PR00342">
    <property type="entry name" value="RHESUSRHD"/>
</dbReference>
<dbReference type="InterPro" id="IPR002229">
    <property type="entry name" value="RhesusRHD"/>
</dbReference>
<dbReference type="AlphaFoldDB" id="A0ABD1TDF4"/>
<keyword evidence="11" id="KW-1185">Reference proteome</keyword>
<dbReference type="InterPro" id="IPR029020">
    <property type="entry name" value="Ammonium/urea_transptr"/>
</dbReference>
<feature type="domain" description="Ammonium transporter AmtB-like" evidence="9">
    <location>
        <begin position="29"/>
        <end position="445"/>
    </location>
</feature>
<dbReference type="FunFam" id="1.10.3430.10:FF:000005">
    <property type="entry name" value="Ammonium transporter"/>
    <property type="match status" value="1"/>
</dbReference>
<comment type="subcellular location">
    <subcellularLocation>
        <location evidence="1 8">Cell membrane</location>
        <topology evidence="1 8">Multi-pass membrane protein</topology>
    </subcellularLocation>
</comment>
<keyword evidence="7 8" id="KW-0924">Ammonia transport</keyword>
<keyword evidence="4 8" id="KW-0812">Transmembrane</keyword>
<evidence type="ECO:0000256" key="6">
    <source>
        <dbReference type="ARBA" id="ARBA00023136"/>
    </source>
</evidence>
<keyword evidence="5 8" id="KW-1133">Transmembrane helix</keyword>
<feature type="transmembrane region" description="Helical" evidence="8">
    <location>
        <begin position="29"/>
        <end position="51"/>
    </location>
</feature>
<feature type="transmembrane region" description="Helical" evidence="8">
    <location>
        <begin position="147"/>
        <end position="166"/>
    </location>
</feature>
<dbReference type="InterPro" id="IPR018047">
    <property type="entry name" value="Ammonium_transpt_CS"/>
</dbReference>
<dbReference type="NCBIfam" id="TIGR00836">
    <property type="entry name" value="amt"/>
    <property type="match status" value="1"/>
</dbReference>
<evidence type="ECO:0000256" key="3">
    <source>
        <dbReference type="ARBA" id="ARBA00022448"/>
    </source>
</evidence>
<dbReference type="SUPFAM" id="SSF111352">
    <property type="entry name" value="Ammonium transporter"/>
    <property type="match status" value="1"/>
</dbReference>
<feature type="transmembrane region" description="Helical" evidence="8">
    <location>
        <begin position="253"/>
        <end position="274"/>
    </location>
</feature>
<feature type="transmembrane region" description="Helical" evidence="8">
    <location>
        <begin position="63"/>
        <end position="82"/>
    </location>
</feature>
<name>A0ABD1TDF4_9LAMI</name>
<comment type="similarity">
    <text evidence="2 8">Belongs to the ammonia transporter channel (TC 1.A.11.2) family.</text>
</comment>
<evidence type="ECO:0000256" key="7">
    <source>
        <dbReference type="ARBA" id="ARBA00023177"/>
    </source>
</evidence>
<dbReference type="EMBL" id="JBFOLK010000005">
    <property type="protein sequence ID" value="KAL2510742.1"/>
    <property type="molecule type" value="Genomic_DNA"/>
</dbReference>
<evidence type="ECO:0000256" key="5">
    <source>
        <dbReference type="ARBA" id="ARBA00022989"/>
    </source>
</evidence>
<gene>
    <name evidence="10" type="ORF">Adt_16342</name>
</gene>
<dbReference type="PROSITE" id="PS01219">
    <property type="entry name" value="AMMONIUM_TRANSP"/>
    <property type="match status" value="1"/>
</dbReference>
<sequence>MVDPKYAWLPPNLQPDDANPDWMNKGDNAWQLTAATLVGLQSVPGLVILYGSIVKKKWAVNSAFMALYAFAAVLICWVGWGYHLSFGHSFLPFLGKIDDALDQHDLLKPAFLGKFPNATMVYFQFVFAAITLILIAGALLGRMNFIAWMLFVPLWLTFSYTVGAYSIWCPTGWLSKMGLIDYSGGYVIHLSSGVAGFTAAYWVGPRATRDRERFPPNNILLMLAGAGLLWMGWTGFNGGDPYVASIDASLAVLNTHICAATSLLTWLLLDILFFEKPSVIGATQGMITGLVCITPAAGVVQGWAAIIMGVMSGCIPWFTMMVLHKKSWLLKQVDDTMAVFHTHAVAGSLGGILTGFFANPKLSRLFYLVTNWEHYIGLVYGLHNGQIKAGLKQMGIQLLGIVFIVGVNVVTTSLICLLIRLVVPLRMSEEELIGGDEAVHGEEAYALWGDGEKFEKSVLNSVYGVEDSKNKNEGV</sequence>
<dbReference type="Gene3D" id="1.10.3430.10">
    <property type="entry name" value="Ammonium transporter AmtB like domains"/>
    <property type="match status" value="1"/>
</dbReference>
<dbReference type="InterPro" id="IPR001905">
    <property type="entry name" value="Ammonium_transpt"/>
</dbReference>
<dbReference type="Proteomes" id="UP001604336">
    <property type="component" value="Unassembled WGS sequence"/>
</dbReference>
<keyword evidence="6 8" id="KW-0472">Membrane</keyword>
<dbReference type="InterPro" id="IPR024041">
    <property type="entry name" value="NH4_transpt_AmtB-like_dom"/>
</dbReference>
<dbReference type="Pfam" id="PF00909">
    <property type="entry name" value="Ammonium_transp"/>
    <property type="match status" value="1"/>
</dbReference>
<feature type="transmembrane region" description="Helical" evidence="8">
    <location>
        <begin position="395"/>
        <end position="423"/>
    </location>
</feature>
<reference evidence="11" key="1">
    <citation type="submission" date="2024-07" db="EMBL/GenBank/DDBJ databases">
        <title>Two chromosome-level genome assemblies of Korean endemic species Abeliophyllum distichum and Forsythia ovata (Oleaceae).</title>
        <authorList>
            <person name="Jang H."/>
        </authorList>
    </citation>
    <scope>NUCLEOTIDE SEQUENCE [LARGE SCALE GENOMIC DNA]</scope>
</reference>
<feature type="transmembrane region" description="Helical" evidence="8">
    <location>
        <begin position="121"/>
        <end position="140"/>
    </location>
</feature>
<evidence type="ECO:0000256" key="8">
    <source>
        <dbReference type="RuleBase" id="RU362002"/>
    </source>
</evidence>
<feature type="transmembrane region" description="Helical" evidence="8">
    <location>
        <begin position="286"/>
        <end position="318"/>
    </location>
</feature>
<evidence type="ECO:0000256" key="2">
    <source>
        <dbReference type="ARBA" id="ARBA00005887"/>
    </source>
</evidence>
<evidence type="ECO:0000313" key="10">
    <source>
        <dbReference type="EMBL" id="KAL2510742.1"/>
    </source>
</evidence>
<evidence type="ECO:0000313" key="11">
    <source>
        <dbReference type="Proteomes" id="UP001604336"/>
    </source>
</evidence>
<feature type="transmembrane region" description="Helical" evidence="8">
    <location>
        <begin position="186"/>
        <end position="204"/>
    </location>
</feature>
<accession>A0ABD1TDF4</accession>
<proteinExistence type="inferred from homology"/>